<feature type="transmembrane region" description="Helical" evidence="1">
    <location>
        <begin position="21"/>
        <end position="44"/>
    </location>
</feature>
<evidence type="ECO:0000313" key="3">
    <source>
        <dbReference type="RefSeq" id="XP_026741580.1"/>
    </source>
</evidence>
<proteinExistence type="predicted"/>
<sequence>MLEEVPLCKKCCVCIPLRYGLLTWVYIKLIITIFIFLTLVLSLYEMNGFCYGCTLFLIFFVIILIFVLTDIILDIVFIVGGHLKNVRLLTLFYRYSFVLAVVTIMLAVLSLLVFLLPVKVPGLLFSINLAIYSIALCIQIYFILLLRSEIIKLRSNCSYRYVKNAPGSEGSVHKEEIDGLKENEHVYENEMS</sequence>
<evidence type="ECO:0000256" key="1">
    <source>
        <dbReference type="SAM" id="Phobius"/>
    </source>
</evidence>
<keyword evidence="1" id="KW-0472">Membrane</keyword>
<evidence type="ECO:0000313" key="2">
    <source>
        <dbReference type="Proteomes" id="UP000322000"/>
    </source>
</evidence>
<feature type="transmembrane region" description="Helical" evidence="1">
    <location>
        <begin position="92"/>
        <end position="116"/>
    </location>
</feature>
<feature type="transmembrane region" description="Helical" evidence="1">
    <location>
        <begin position="56"/>
        <end position="80"/>
    </location>
</feature>
<keyword evidence="1" id="KW-0812">Transmembrane</keyword>
<dbReference type="OrthoDB" id="7461624at2759"/>
<dbReference type="RefSeq" id="XP_026741580.1">
    <property type="nucleotide sequence ID" value="XM_026885779.1"/>
</dbReference>
<feature type="transmembrane region" description="Helical" evidence="1">
    <location>
        <begin position="122"/>
        <end position="146"/>
    </location>
</feature>
<keyword evidence="2" id="KW-1185">Reference proteome</keyword>
<dbReference type="Proteomes" id="UP000322000">
    <property type="component" value="Chromosome 20"/>
</dbReference>
<keyword evidence="1" id="KW-1133">Transmembrane helix</keyword>
<organism evidence="2 3">
    <name type="scientific">Trichoplusia ni</name>
    <name type="common">Cabbage looper</name>
    <dbReference type="NCBI Taxonomy" id="7111"/>
    <lineage>
        <taxon>Eukaryota</taxon>
        <taxon>Metazoa</taxon>
        <taxon>Ecdysozoa</taxon>
        <taxon>Arthropoda</taxon>
        <taxon>Hexapoda</taxon>
        <taxon>Insecta</taxon>
        <taxon>Pterygota</taxon>
        <taxon>Neoptera</taxon>
        <taxon>Endopterygota</taxon>
        <taxon>Lepidoptera</taxon>
        <taxon>Glossata</taxon>
        <taxon>Ditrysia</taxon>
        <taxon>Noctuoidea</taxon>
        <taxon>Noctuidae</taxon>
        <taxon>Plusiinae</taxon>
        <taxon>Trichoplusia</taxon>
    </lineage>
</organism>
<accession>A0A7E5WLE9</accession>
<dbReference type="GeneID" id="113503710"/>
<protein>
    <submittedName>
        <fullName evidence="3 4">Uncharacterized protein LOC113503710</fullName>
    </submittedName>
</protein>
<evidence type="ECO:0000313" key="4">
    <source>
        <dbReference type="RefSeq" id="XP_026741581.1"/>
    </source>
</evidence>
<dbReference type="KEGG" id="tnl:113503710"/>
<name>A0A7E5WLE9_TRINI</name>
<reference evidence="3 4" key="1">
    <citation type="submission" date="2025-04" db="UniProtKB">
        <authorList>
            <consortium name="RefSeq"/>
        </authorList>
    </citation>
    <scope>IDENTIFICATION</scope>
</reference>
<dbReference type="AlphaFoldDB" id="A0A7E5WLE9"/>
<dbReference type="RefSeq" id="XP_026741581.1">
    <property type="nucleotide sequence ID" value="XM_026885780.1"/>
</dbReference>
<gene>
    <name evidence="3 4" type="primary">LOC113503710</name>
</gene>